<keyword evidence="3 6" id="KW-1133">Transmembrane helix</keyword>
<sequence>MNAVDIAVVVVLLASGVFALMRGFVYEVLAMTGWIAAGLAALWGLPIVRPLVHPYIASQTLADIAGGVAIFLVALLISSFITHAISRRVQKSAISSVDRSLGFAFGLLRGLVLASLCFMVVTKLMAPEEPQLLTNAKTRPLLKAGANMIQSLVPAYVTGIDEKASDASNAVNQARQAKEMYERLSMPKPKSADQSQNDKQPAYDSHSLERLIETTGSK</sequence>
<dbReference type="PANTHER" id="PTHR36926:SF1">
    <property type="entry name" value="COLICIN V PRODUCTION PROTEIN"/>
    <property type="match status" value="1"/>
</dbReference>
<evidence type="ECO:0000256" key="1">
    <source>
        <dbReference type="ARBA" id="ARBA00004141"/>
    </source>
</evidence>
<feature type="transmembrane region" description="Helical" evidence="6">
    <location>
        <begin position="60"/>
        <end position="81"/>
    </location>
</feature>
<dbReference type="InterPro" id="IPR052719">
    <property type="entry name" value="CvpA-like"/>
</dbReference>
<proteinExistence type="predicted"/>
<dbReference type="InterPro" id="IPR003825">
    <property type="entry name" value="Colicin-V_CvpA"/>
</dbReference>
<reference evidence="8" key="1">
    <citation type="submission" date="2017-12" db="EMBL/GenBank/DDBJ databases">
        <title>Draft genome sequence of Telmatospirillum siberiense 26-4b1T, an acidotolerant peatland alphaproteobacterium potentially involved in sulfur cycling.</title>
        <authorList>
            <person name="Hausmann B."/>
            <person name="Pjevac P."/>
            <person name="Schreck K."/>
            <person name="Herbold C.W."/>
            <person name="Daims H."/>
            <person name="Wagner M."/>
            <person name="Pester M."/>
            <person name="Loy A."/>
        </authorList>
    </citation>
    <scope>NUCLEOTIDE SEQUENCE [LARGE SCALE GENOMIC DNA]</scope>
    <source>
        <strain evidence="8">26-4b1</strain>
    </source>
</reference>
<dbReference type="RefSeq" id="WP_101252598.1">
    <property type="nucleotide sequence ID" value="NZ_PIUM01000030.1"/>
</dbReference>
<organism evidence="7 8">
    <name type="scientific">Telmatospirillum siberiense</name>
    <dbReference type="NCBI Taxonomy" id="382514"/>
    <lineage>
        <taxon>Bacteria</taxon>
        <taxon>Pseudomonadati</taxon>
        <taxon>Pseudomonadota</taxon>
        <taxon>Alphaproteobacteria</taxon>
        <taxon>Rhodospirillales</taxon>
        <taxon>Rhodospirillaceae</taxon>
        <taxon>Telmatospirillum</taxon>
    </lineage>
</organism>
<evidence type="ECO:0000313" key="7">
    <source>
        <dbReference type="EMBL" id="PKU22527.1"/>
    </source>
</evidence>
<evidence type="ECO:0000256" key="6">
    <source>
        <dbReference type="SAM" id="Phobius"/>
    </source>
</evidence>
<dbReference type="AlphaFoldDB" id="A0A2N3PQ56"/>
<accession>A0A2N3PQ56</accession>
<keyword evidence="2 6" id="KW-0812">Transmembrane</keyword>
<dbReference type="Proteomes" id="UP000233293">
    <property type="component" value="Unassembled WGS sequence"/>
</dbReference>
<keyword evidence="4 6" id="KW-0472">Membrane</keyword>
<evidence type="ECO:0000256" key="3">
    <source>
        <dbReference type="ARBA" id="ARBA00022989"/>
    </source>
</evidence>
<feature type="transmembrane region" description="Helical" evidence="6">
    <location>
        <begin position="29"/>
        <end position="48"/>
    </location>
</feature>
<dbReference type="GO" id="GO:0009403">
    <property type="term" value="P:toxin biosynthetic process"/>
    <property type="evidence" value="ECO:0007669"/>
    <property type="project" value="InterPro"/>
</dbReference>
<evidence type="ECO:0000256" key="4">
    <source>
        <dbReference type="ARBA" id="ARBA00023136"/>
    </source>
</evidence>
<evidence type="ECO:0000256" key="2">
    <source>
        <dbReference type="ARBA" id="ARBA00022692"/>
    </source>
</evidence>
<dbReference type="EMBL" id="PIUM01000030">
    <property type="protein sequence ID" value="PKU22527.1"/>
    <property type="molecule type" value="Genomic_DNA"/>
</dbReference>
<dbReference type="PANTHER" id="PTHR36926">
    <property type="entry name" value="COLICIN V PRODUCTION PROTEIN"/>
    <property type="match status" value="1"/>
</dbReference>
<comment type="subcellular location">
    <subcellularLocation>
        <location evidence="1">Membrane</location>
        <topology evidence="1">Multi-pass membrane protein</topology>
    </subcellularLocation>
</comment>
<protein>
    <recommendedName>
        <fullName evidence="9">Colicin V production protein</fullName>
    </recommendedName>
</protein>
<keyword evidence="8" id="KW-1185">Reference proteome</keyword>
<gene>
    <name evidence="7" type="ORF">CWS72_20960</name>
</gene>
<dbReference type="Pfam" id="PF02674">
    <property type="entry name" value="Colicin_V"/>
    <property type="match status" value="1"/>
</dbReference>
<evidence type="ECO:0008006" key="9">
    <source>
        <dbReference type="Google" id="ProtNLM"/>
    </source>
</evidence>
<comment type="caution">
    <text evidence="7">The sequence shown here is derived from an EMBL/GenBank/DDBJ whole genome shotgun (WGS) entry which is preliminary data.</text>
</comment>
<feature type="transmembrane region" description="Helical" evidence="6">
    <location>
        <begin position="101"/>
        <end position="121"/>
    </location>
</feature>
<evidence type="ECO:0000313" key="8">
    <source>
        <dbReference type="Proteomes" id="UP000233293"/>
    </source>
</evidence>
<feature type="region of interest" description="Disordered" evidence="5">
    <location>
        <begin position="176"/>
        <end position="218"/>
    </location>
</feature>
<dbReference type="GO" id="GO:0016020">
    <property type="term" value="C:membrane"/>
    <property type="evidence" value="ECO:0007669"/>
    <property type="project" value="UniProtKB-SubCell"/>
</dbReference>
<dbReference type="OrthoDB" id="9806894at2"/>
<evidence type="ECO:0000256" key="5">
    <source>
        <dbReference type="SAM" id="MobiDB-lite"/>
    </source>
</evidence>
<name>A0A2N3PQ56_9PROT</name>